<proteinExistence type="predicted"/>
<accession>A0A6S6QV55</accession>
<keyword evidence="2" id="KW-1185">Reference proteome</keyword>
<evidence type="ECO:0000313" key="2">
    <source>
        <dbReference type="Proteomes" id="UP000515561"/>
    </source>
</evidence>
<dbReference type="Proteomes" id="UP000515561">
    <property type="component" value="Chromosome"/>
</dbReference>
<dbReference type="KEGG" id="acel:acsn021_05280"/>
<protein>
    <submittedName>
        <fullName evidence="1">Uncharacterized protein</fullName>
    </submittedName>
</protein>
<dbReference type="EMBL" id="AP023367">
    <property type="protein sequence ID" value="BCJ92959.1"/>
    <property type="molecule type" value="Genomic_DNA"/>
</dbReference>
<dbReference type="RefSeq" id="WP_184092621.1">
    <property type="nucleotide sequence ID" value="NZ_AP023367.1"/>
</dbReference>
<name>A0A6S6QV55_9FIRM</name>
<gene>
    <name evidence="1" type="ORF">acsn021_05280</name>
</gene>
<dbReference type="SUPFAM" id="SSF101898">
    <property type="entry name" value="NHL repeat"/>
    <property type="match status" value="1"/>
</dbReference>
<evidence type="ECO:0000313" key="1">
    <source>
        <dbReference type="EMBL" id="BCJ92959.1"/>
    </source>
</evidence>
<reference evidence="1 2" key="1">
    <citation type="journal article" date="2016" name="Int. J. Syst. Evol. Microbiol.">
        <title>Descriptions of Anaerotaenia torta gen. nov., sp. nov. and Anaerocolumna cellulosilytica gen. nov., sp. nov. isolated from a methanogenic reactor of cattle waste.</title>
        <authorList>
            <person name="Uek A."/>
            <person name="Ohtaki Y."/>
            <person name="Kaku N."/>
            <person name="Ueki K."/>
        </authorList>
    </citation>
    <scope>NUCLEOTIDE SEQUENCE [LARGE SCALE GENOMIC DNA]</scope>
    <source>
        <strain evidence="1 2">SN021</strain>
    </source>
</reference>
<sequence length="399" mass="45971">MIRDDGFVKEPALWFEVACIESGKLWFVAGIGNGLFEMDLNTEEVSFLGLLPEEENDKRRLIGSIIKYEDTLVMAPFNGNSFYQYDLLNKNFSKIDCELKGAAKFFCGKKYGKDIYFIGYLYPVIAKYNVEEQKIIYFSEFQDDILQRIVKKDESLFRDTACIRDDILIIPSCQSNFLLLFNLTTNTFKINYINDGNHGFNAIIEDNDRYYLISRRGKQIYQWDYDTNDSTIITEYSDRIINKIECYGYAVGCRGKTIIVDLYSSNGVVIDNSNKKLTSFTNLLPVEICKNNVANLSQSTLWIGVFGEKIYYFSVFNCYLYELNLCTKEIHRYKIELTTERLPAYLQAISTSGNVLFEEMAYCGINNFLKFPKNKNGGNVLSPDNGNKIYNKIKGLLIS</sequence>
<organism evidence="1 2">
    <name type="scientific">Anaerocolumna cellulosilytica</name>
    <dbReference type="NCBI Taxonomy" id="433286"/>
    <lineage>
        <taxon>Bacteria</taxon>
        <taxon>Bacillati</taxon>
        <taxon>Bacillota</taxon>
        <taxon>Clostridia</taxon>
        <taxon>Lachnospirales</taxon>
        <taxon>Lachnospiraceae</taxon>
        <taxon>Anaerocolumna</taxon>
    </lineage>
</organism>
<dbReference type="AlphaFoldDB" id="A0A6S6QV55"/>